<evidence type="ECO:0000256" key="9">
    <source>
        <dbReference type="RuleBase" id="RU004417"/>
    </source>
</evidence>
<dbReference type="InterPro" id="IPR006095">
    <property type="entry name" value="Glu/Leu/Phe/Val/Trp_DH"/>
</dbReference>
<evidence type="ECO:0000256" key="4">
    <source>
        <dbReference type="ARBA" id="ARBA00023002"/>
    </source>
</evidence>
<dbReference type="InterPro" id="IPR039261">
    <property type="entry name" value="FNR_nucleotide-bd"/>
</dbReference>
<sequence length="1166" mass="128454">MSDHDDIFENALLRLDRAAQFVQIDPEALERLKHPKSVVHVSIPVRMDDGSLRIFEGYRVRHDDTRGPTKGGIRFHPQVHLGEVKALAFWMTCKCAVAGIPFGGGKGGIIVNPKELSRMELERLSRGFVQQLADFIGPDTDIPAPDVYTNSMIMGWMMDEYSTIQRQRTPDVITGKPIPLGGSLGRDDATGRGAYYCIKELERFNNWTRGNVRVAVQGFGNAGQHVARLLHKDGYRCVAISDSKGAIYREDGIDIPRASELKQSQTSISNVYDERKNQITGENASRITAPYIVEVANGPTTTEADNILKELGATVVPDILANAGGVTVSYFEWTQNRAGYYWSEKKVQERLQRIMAQEFEAVHDLSVEAEIDMRTAAYAHALNRIGEAVESQGTSRYFNSAMKVSQEEHAQHHPGQTGDAKGGPGMGGPPEGAGPQNGMGGGMGGMMDGMMEKMGAPKPKDLYPSLMELPDLPIERRGELEQEAHGRMIAGTRLLGEGFEELSRSAAGDDFAAMQSATAKIREGLSDFESGLAAHRALREGKAPRDVALQWFKRELNIDDSVNVARSQALLWGMSPFHASVMVVLIAFAVAMIWMYFFKMRRAASLLEKLSTPNAIAEGVGVQIAKITQETADVKTIRLVACHGGRIPFNYLPGQFLTFTLPVGEKPIRRSYTISSAPTQAYYCEVTVKREDKGAGSRYLCDELKVGDTLEVKAPSGRFTFTGEESDRVVLIAGGVGITPMMSVTRALTDMCWPGEIHFIVACRDPKHFIFESEIKRLEERYDNLHVHVAMSRIDQEINGYRKGRLTKELLAEWVPDIASHRVHICGAPAMMDATKAMLSKLGVPVENIHTENFGSTQKPKAKVAKGQEAHEPKATGAKITFAKSDKSTELLADETLLEAAERVGVGIDYSCRVGTCGICLAKLLSGDVTMEVDDGLEPEDRKAGSFWGGVFGVTGAALMLVPLAYLIVKRNKKLKQTVTKHVSMRTLLAWHIYAGVLGPILVIIHSGHKYESVVGIALTAMTLLVVVSGFIGRYLMSGFAKEIRERKAMLTELQTAYDEASVAVGSNPEAANTLRPFSGFFSRLMAGFFLSEPTTEPSVAKANSITLVRLAESIADVEYAIRTHEDFKTWFGKWLKFHIAISFILYGLMFIHVNYAVYFGLRWFE</sequence>
<dbReference type="AlphaFoldDB" id="A0A8S1IKI2"/>
<keyword evidence="3" id="KW-0001">2Fe-2S</keyword>
<keyword evidence="11" id="KW-0812">Transmembrane</keyword>
<keyword evidence="14" id="KW-1185">Reference proteome</keyword>
<accession>A0A8S1IKI2</accession>
<dbReference type="InterPro" id="IPR017927">
    <property type="entry name" value="FAD-bd_FR_type"/>
</dbReference>
<keyword evidence="11" id="KW-0472">Membrane</keyword>
<keyword evidence="5" id="KW-0411">Iron-sulfur</keyword>
<evidence type="ECO:0000256" key="2">
    <source>
        <dbReference type="ARBA" id="ARBA00012889"/>
    </source>
</evidence>
<dbReference type="GO" id="GO:0004352">
    <property type="term" value="F:glutamate dehydrogenase (NAD+) activity"/>
    <property type="evidence" value="ECO:0007669"/>
    <property type="project" value="TreeGrafter"/>
</dbReference>
<dbReference type="Gene3D" id="2.40.30.10">
    <property type="entry name" value="Translation factors"/>
    <property type="match status" value="1"/>
</dbReference>
<dbReference type="InterPro" id="IPR008333">
    <property type="entry name" value="Cbr1-like_FAD-bd_dom"/>
</dbReference>
<dbReference type="Proteomes" id="UP000708148">
    <property type="component" value="Unassembled WGS sequence"/>
</dbReference>
<dbReference type="EMBL" id="CAJHUC010000279">
    <property type="protein sequence ID" value="CAD7694860.1"/>
    <property type="molecule type" value="Genomic_DNA"/>
</dbReference>
<evidence type="ECO:0000256" key="8">
    <source>
        <dbReference type="ARBA" id="ARBA00048577"/>
    </source>
</evidence>
<dbReference type="InterPro" id="IPR001041">
    <property type="entry name" value="2Fe-2S_ferredoxin-type"/>
</dbReference>
<feature type="transmembrane region" description="Helical" evidence="11">
    <location>
        <begin position="1138"/>
        <end position="1162"/>
    </location>
</feature>
<evidence type="ECO:0000256" key="3">
    <source>
        <dbReference type="ARBA" id="ARBA00022714"/>
    </source>
</evidence>
<dbReference type="Pfam" id="PF00111">
    <property type="entry name" value="Fer2"/>
    <property type="match status" value="1"/>
</dbReference>
<dbReference type="InterPro" id="IPR033922">
    <property type="entry name" value="NAD_bind_Glu_DH"/>
</dbReference>
<keyword evidence="11" id="KW-1133">Transmembrane helix</keyword>
<reference evidence="13" key="1">
    <citation type="submission" date="2020-12" db="EMBL/GenBank/DDBJ databases">
        <authorList>
            <person name="Iha C."/>
        </authorList>
    </citation>
    <scope>NUCLEOTIDE SEQUENCE</scope>
</reference>
<feature type="transmembrane region" description="Helical" evidence="11">
    <location>
        <begin position="576"/>
        <end position="597"/>
    </location>
</feature>
<evidence type="ECO:0000313" key="14">
    <source>
        <dbReference type="Proteomes" id="UP000708148"/>
    </source>
</evidence>
<dbReference type="SUPFAM" id="SSF63380">
    <property type="entry name" value="Riboflavin synthase domain-like"/>
    <property type="match status" value="1"/>
</dbReference>
<dbReference type="InterPro" id="IPR033524">
    <property type="entry name" value="Glu/Leu/Phe/Val_DH_AS"/>
</dbReference>
<feature type="compositionally biased region" description="Gly residues" evidence="10">
    <location>
        <begin position="420"/>
        <end position="447"/>
    </location>
</feature>
<dbReference type="SUPFAM" id="SSF53223">
    <property type="entry name" value="Aminoacid dehydrogenase-like, N-terminal domain"/>
    <property type="match status" value="1"/>
</dbReference>
<dbReference type="InterPro" id="IPR001433">
    <property type="entry name" value="OxRdtase_FAD/NAD-bd"/>
</dbReference>
<dbReference type="CDD" id="cd00207">
    <property type="entry name" value="fer2"/>
    <property type="match status" value="1"/>
</dbReference>
<feature type="transmembrane region" description="Helical" evidence="11">
    <location>
        <begin position="947"/>
        <end position="969"/>
    </location>
</feature>
<dbReference type="PRINTS" id="PR00082">
    <property type="entry name" value="GLFDHDRGNASE"/>
</dbReference>
<evidence type="ECO:0000259" key="12">
    <source>
        <dbReference type="PROSITE" id="PS51384"/>
    </source>
</evidence>
<dbReference type="Pfam" id="PF00970">
    <property type="entry name" value="FAD_binding_6"/>
    <property type="match status" value="1"/>
</dbReference>
<keyword evidence="4 9" id="KW-0560">Oxidoreductase</keyword>
<dbReference type="InterPro" id="IPR036291">
    <property type="entry name" value="NAD(P)-bd_dom_sf"/>
</dbReference>
<dbReference type="Gene3D" id="3.40.50.10860">
    <property type="entry name" value="Leucine Dehydrogenase, chain A, domain 1"/>
    <property type="match status" value="1"/>
</dbReference>
<evidence type="ECO:0000256" key="6">
    <source>
        <dbReference type="ARBA" id="ARBA00034078"/>
    </source>
</evidence>
<dbReference type="GO" id="GO:0006538">
    <property type="term" value="P:L-glutamate catabolic process"/>
    <property type="evidence" value="ECO:0007669"/>
    <property type="project" value="TreeGrafter"/>
</dbReference>
<dbReference type="FunFam" id="3.40.50.10860:FF:000003">
    <property type="entry name" value="Glutamate dehydrogenase"/>
    <property type="match status" value="1"/>
</dbReference>
<gene>
    <name evidence="13" type="ORF">OSTQU699_LOCUS221</name>
</gene>
<dbReference type="InterPro" id="IPR036010">
    <property type="entry name" value="2Fe-2S_ferredoxin-like_sf"/>
</dbReference>
<dbReference type="PROSITE" id="PS00197">
    <property type="entry name" value="2FE2S_FER_1"/>
    <property type="match status" value="1"/>
</dbReference>
<dbReference type="PANTHER" id="PTHR11606:SF13">
    <property type="entry name" value="GLUTAMATE DEHYDROGENASE 1, MITOCHONDRIAL"/>
    <property type="match status" value="1"/>
</dbReference>
<feature type="domain" description="FAD-binding FR-type" evidence="12">
    <location>
        <begin position="617"/>
        <end position="722"/>
    </location>
</feature>
<feature type="transmembrane region" description="Helical" evidence="11">
    <location>
        <begin position="989"/>
        <end position="1008"/>
    </location>
</feature>
<keyword evidence="3" id="KW-0408">Iron</keyword>
<dbReference type="Pfam" id="PF00175">
    <property type="entry name" value="NAD_binding_1"/>
    <property type="match status" value="1"/>
</dbReference>
<dbReference type="SMART" id="SM00839">
    <property type="entry name" value="ELFV_dehydrog"/>
    <property type="match status" value="1"/>
</dbReference>
<dbReference type="SUPFAM" id="SSF54292">
    <property type="entry name" value="2Fe-2S ferredoxin-like"/>
    <property type="match status" value="1"/>
</dbReference>
<evidence type="ECO:0000256" key="11">
    <source>
        <dbReference type="SAM" id="Phobius"/>
    </source>
</evidence>
<comment type="caution">
    <text evidence="13">The sequence shown here is derived from an EMBL/GenBank/DDBJ whole genome shotgun (WGS) entry which is preliminary data.</text>
</comment>
<evidence type="ECO:0000256" key="7">
    <source>
        <dbReference type="ARBA" id="ARBA00047867"/>
    </source>
</evidence>
<dbReference type="SUPFAM" id="SSF51735">
    <property type="entry name" value="NAD(P)-binding Rossmann-fold domains"/>
    <property type="match status" value="1"/>
</dbReference>
<protein>
    <recommendedName>
        <fullName evidence="2">glutamate dehydrogenase [NAD(P)(+)]</fullName>
        <ecNumber evidence="2">1.4.1.3</ecNumber>
    </recommendedName>
</protein>
<evidence type="ECO:0000256" key="5">
    <source>
        <dbReference type="ARBA" id="ARBA00023014"/>
    </source>
</evidence>
<dbReference type="CDD" id="cd06217">
    <property type="entry name" value="FNR_iron_sulfur_binding_3"/>
    <property type="match status" value="1"/>
</dbReference>
<proteinExistence type="inferred from homology"/>
<dbReference type="Gene3D" id="3.40.50.80">
    <property type="entry name" value="Nucleotide-binding domain of ferredoxin-NADP reductase (FNR) module"/>
    <property type="match status" value="1"/>
</dbReference>
<comment type="catalytic activity">
    <reaction evidence="7">
        <text>L-glutamate + NAD(+) + H2O = 2-oxoglutarate + NH4(+) + NADH + H(+)</text>
        <dbReference type="Rhea" id="RHEA:15133"/>
        <dbReference type="ChEBI" id="CHEBI:15377"/>
        <dbReference type="ChEBI" id="CHEBI:15378"/>
        <dbReference type="ChEBI" id="CHEBI:16810"/>
        <dbReference type="ChEBI" id="CHEBI:28938"/>
        <dbReference type="ChEBI" id="CHEBI:29985"/>
        <dbReference type="ChEBI" id="CHEBI:57540"/>
        <dbReference type="ChEBI" id="CHEBI:57945"/>
        <dbReference type="EC" id="1.4.1.3"/>
    </reaction>
</comment>
<dbReference type="Pfam" id="PF00208">
    <property type="entry name" value="ELFV_dehydrog"/>
    <property type="match status" value="2"/>
</dbReference>
<dbReference type="Pfam" id="PF02812">
    <property type="entry name" value="ELFV_dehydrog_N"/>
    <property type="match status" value="1"/>
</dbReference>
<dbReference type="PROSITE" id="PS51384">
    <property type="entry name" value="FAD_FR"/>
    <property type="match status" value="1"/>
</dbReference>
<comment type="similarity">
    <text evidence="1 9">Belongs to the Glu/Leu/Phe/Val dehydrogenases family.</text>
</comment>
<comment type="cofactor">
    <cofactor evidence="6">
        <name>[2Fe-2S] cluster</name>
        <dbReference type="ChEBI" id="CHEBI:190135"/>
    </cofactor>
</comment>
<evidence type="ECO:0000256" key="10">
    <source>
        <dbReference type="SAM" id="MobiDB-lite"/>
    </source>
</evidence>
<feature type="region of interest" description="Disordered" evidence="10">
    <location>
        <begin position="404"/>
        <end position="449"/>
    </location>
</feature>
<dbReference type="InterPro" id="IPR046346">
    <property type="entry name" value="Aminoacid_DH-like_N_sf"/>
</dbReference>
<organism evidence="13 14">
    <name type="scientific">Ostreobium quekettii</name>
    <dbReference type="NCBI Taxonomy" id="121088"/>
    <lineage>
        <taxon>Eukaryota</taxon>
        <taxon>Viridiplantae</taxon>
        <taxon>Chlorophyta</taxon>
        <taxon>core chlorophytes</taxon>
        <taxon>Ulvophyceae</taxon>
        <taxon>TCBD clade</taxon>
        <taxon>Bryopsidales</taxon>
        <taxon>Ostreobineae</taxon>
        <taxon>Ostreobiaceae</taxon>
        <taxon>Ostreobium</taxon>
    </lineage>
</organism>
<evidence type="ECO:0000256" key="1">
    <source>
        <dbReference type="ARBA" id="ARBA00006382"/>
    </source>
</evidence>
<dbReference type="InterPro" id="IPR017938">
    <property type="entry name" value="Riboflavin_synthase-like_b-brl"/>
</dbReference>
<dbReference type="InterPro" id="IPR012675">
    <property type="entry name" value="Beta-grasp_dom_sf"/>
</dbReference>
<keyword evidence="3" id="KW-0479">Metal-binding</keyword>
<dbReference type="CDD" id="cd01076">
    <property type="entry name" value="NAD_bind_1_Glu_DH"/>
    <property type="match status" value="1"/>
</dbReference>
<feature type="transmembrane region" description="Helical" evidence="11">
    <location>
        <begin position="1014"/>
        <end position="1037"/>
    </location>
</feature>
<dbReference type="PANTHER" id="PTHR11606">
    <property type="entry name" value="GLUTAMATE DEHYDROGENASE"/>
    <property type="match status" value="1"/>
</dbReference>
<comment type="catalytic activity">
    <reaction evidence="8">
        <text>L-glutamate + NADP(+) + H2O = 2-oxoglutarate + NH4(+) + NADPH + H(+)</text>
        <dbReference type="Rhea" id="RHEA:11612"/>
        <dbReference type="ChEBI" id="CHEBI:15377"/>
        <dbReference type="ChEBI" id="CHEBI:15378"/>
        <dbReference type="ChEBI" id="CHEBI:16810"/>
        <dbReference type="ChEBI" id="CHEBI:28938"/>
        <dbReference type="ChEBI" id="CHEBI:29985"/>
        <dbReference type="ChEBI" id="CHEBI:57783"/>
        <dbReference type="ChEBI" id="CHEBI:58349"/>
        <dbReference type="EC" id="1.4.1.3"/>
    </reaction>
</comment>
<dbReference type="Gene3D" id="3.10.20.30">
    <property type="match status" value="1"/>
</dbReference>
<dbReference type="Gene3D" id="3.40.50.720">
    <property type="entry name" value="NAD(P)-binding Rossmann-like Domain"/>
    <property type="match status" value="2"/>
</dbReference>
<name>A0A8S1IKI2_9CHLO</name>
<dbReference type="SUPFAM" id="SSF52343">
    <property type="entry name" value="Ferredoxin reductase-like, C-terminal NADP-linked domain"/>
    <property type="match status" value="1"/>
</dbReference>
<dbReference type="InterPro" id="IPR006097">
    <property type="entry name" value="Glu/Leu/Phe/Val/Trp_DH_dimer"/>
</dbReference>
<dbReference type="OrthoDB" id="6718861at2759"/>
<dbReference type="InterPro" id="IPR006096">
    <property type="entry name" value="Glu/Leu/Phe/Val/Trp_DH_C"/>
</dbReference>
<dbReference type="PROSITE" id="PS00074">
    <property type="entry name" value="GLFV_DEHYDROGENASE"/>
    <property type="match status" value="1"/>
</dbReference>
<dbReference type="EC" id="1.4.1.3" evidence="2"/>
<evidence type="ECO:0000313" key="13">
    <source>
        <dbReference type="EMBL" id="CAD7694860.1"/>
    </source>
</evidence>
<dbReference type="InterPro" id="IPR006058">
    <property type="entry name" value="2Fe2S_fd_BS"/>
</dbReference>
<dbReference type="GO" id="GO:0051537">
    <property type="term" value="F:2 iron, 2 sulfur cluster binding"/>
    <property type="evidence" value="ECO:0007669"/>
    <property type="project" value="UniProtKB-KW"/>
</dbReference>